<accession>A0A9P5CND1</accession>
<dbReference type="AlphaFoldDB" id="A0A9P5CND1"/>
<evidence type="ECO:0000256" key="1">
    <source>
        <dbReference type="ARBA" id="ARBA00006484"/>
    </source>
</evidence>
<dbReference type="PANTHER" id="PTHR43669:SF4">
    <property type="entry name" value="SHORT-CHAIN DEHYDROGENASE"/>
    <property type="match status" value="1"/>
</dbReference>
<evidence type="ECO:0000313" key="3">
    <source>
        <dbReference type="EMBL" id="KAF3765033.1"/>
    </source>
</evidence>
<keyword evidence="2" id="KW-0560">Oxidoreductase</keyword>
<dbReference type="InterPro" id="IPR036291">
    <property type="entry name" value="NAD(P)-bd_dom_sf"/>
</dbReference>
<evidence type="ECO:0000313" key="4">
    <source>
        <dbReference type="Proteomes" id="UP000803844"/>
    </source>
</evidence>
<evidence type="ECO:0000256" key="2">
    <source>
        <dbReference type="ARBA" id="ARBA00023002"/>
    </source>
</evidence>
<dbReference type="Proteomes" id="UP000803844">
    <property type="component" value="Unassembled WGS sequence"/>
</dbReference>
<comment type="caution">
    <text evidence="3">The sequence shown here is derived from an EMBL/GenBank/DDBJ whole genome shotgun (WGS) entry which is preliminary data.</text>
</comment>
<dbReference type="EMBL" id="MU032348">
    <property type="protein sequence ID" value="KAF3765033.1"/>
    <property type="molecule type" value="Genomic_DNA"/>
</dbReference>
<comment type="similarity">
    <text evidence="1">Belongs to the short-chain dehydrogenases/reductases (SDR) family.</text>
</comment>
<dbReference type="Gene3D" id="3.40.50.720">
    <property type="entry name" value="NAD(P)-binding Rossmann-like Domain"/>
    <property type="match status" value="1"/>
</dbReference>
<dbReference type="OrthoDB" id="5336600at2759"/>
<reference evidence="3" key="1">
    <citation type="journal article" date="2020" name="Phytopathology">
        <title>Genome sequence of the chestnut blight fungus Cryphonectria parasitica EP155: A fundamental resource for an archetypical invasive plant pathogen.</title>
        <authorList>
            <person name="Crouch J.A."/>
            <person name="Dawe A."/>
            <person name="Aerts A."/>
            <person name="Barry K."/>
            <person name="Churchill A.C.L."/>
            <person name="Grimwood J."/>
            <person name="Hillman B."/>
            <person name="Milgroom M.G."/>
            <person name="Pangilinan J."/>
            <person name="Smith M."/>
            <person name="Salamov A."/>
            <person name="Schmutz J."/>
            <person name="Yadav J."/>
            <person name="Grigoriev I.V."/>
            <person name="Nuss D."/>
        </authorList>
    </citation>
    <scope>NUCLEOTIDE SEQUENCE</scope>
    <source>
        <strain evidence="3">EP155</strain>
    </source>
</reference>
<dbReference type="InterPro" id="IPR002347">
    <property type="entry name" value="SDR_fam"/>
</dbReference>
<protein>
    <submittedName>
        <fullName evidence="3">NAD(P)-binding protein</fullName>
    </submittedName>
</protein>
<dbReference type="SUPFAM" id="SSF51735">
    <property type="entry name" value="NAD(P)-binding Rossmann-fold domains"/>
    <property type="match status" value="1"/>
</dbReference>
<dbReference type="GeneID" id="63834490"/>
<organism evidence="3 4">
    <name type="scientific">Cryphonectria parasitica (strain ATCC 38755 / EP155)</name>
    <dbReference type="NCBI Taxonomy" id="660469"/>
    <lineage>
        <taxon>Eukaryota</taxon>
        <taxon>Fungi</taxon>
        <taxon>Dikarya</taxon>
        <taxon>Ascomycota</taxon>
        <taxon>Pezizomycotina</taxon>
        <taxon>Sordariomycetes</taxon>
        <taxon>Sordariomycetidae</taxon>
        <taxon>Diaporthales</taxon>
        <taxon>Cryphonectriaceae</taxon>
        <taxon>Cryphonectria-Endothia species complex</taxon>
        <taxon>Cryphonectria</taxon>
    </lineage>
</organism>
<name>A0A9P5CND1_CRYP1</name>
<dbReference type="PANTHER" id="PTHR43669">
    <property type="entry name" value="5-KETO-D-GLUCONATE 5-REDUCTASE"/>
    <property type="match status" value="1"/>
</dbReference>
<dbReference type="Pfam" id="PF00106">
    <property type="entry name" value="adh_short"/>
    <property type="match status" value="1"/>
</dbReference>
<keyword evidence="4" id="KW-1185">Reference proteome</keyword>
<dbReference type="RefSeq" id="XP_040775994.1">
    <property type="nucleotide sequence ID" value="XM_040917361.1"/>
</dbReference>
<gene>
    <name evidence="3" type="ORF">M406DRAFT_260413</name>
</gene>
<sequence>MSTPKVLLIFGAGPKVGLATVKKFSSEGYKVAAVSRHPSEELKKIADLIVPLDLKDPTQIQPLFENVTKQLGPPHVVVYNAFDVQVVDSTHPLQVSTARLTESLAVNVVSPYTAAVEAVRRWKVLPDDGTVSKTFLFTGNMSTTQAWPFSHSLGIGKNGTAYWLETAAATYKGDKHGRFYYVDERGEDGESVYHLNDAAAHADEFWKLSEEVKGQSHWNWTFVKGKGYVRNRAAVEREFRGWGFDLSGYPEGGFAYDEFSRLAAENEDVKAKLAELGIHT</sequence>
<dbReference type="GO" id="GO:0016491">
    <property type="term" value="F:oxidoreductase activity"/>
    <property type="evidence" value="ECO:0007669"/>
    <property type="project" value="UniProtKB-KW"/>
</dbReference>
<proteinExistence type="inferred from homology"/>